<feature type="transmembrane region" description="Helical" evidence="1">
    <location>
        <begin position="104"/>
        <end position="121"/>
    </location>
</feature>
<accession>A0A0V1FIN0</accession>
<sequence>MAVVVVSCSISDLFEIACPGPTLLYLFLQFHFPLIQSTRSFHFGNVSCCFLFSSFHANEFDLRDASAYLLVYTVLLFFTFTTIATTTAATAAPCISFNMYERDWISRPVYACGYVICLMFHEVKFLKRDIQISPLYRRTE</sequence>
<name>A0A0V1FIN0_TRIPS</name>
<proteinExistence type="predicted"/>
<keyword evidence="1" id="KW-0472">Membrane</keyword>
<keyword evidence="1" id="KW-1133">Transmembrane helix</keyword>
<evidence type="ECO:0000256" key="1">
    <source>
        <dbReference type="SAM" id="Phobius"/>
    </source>
</evidence>
<gene>
    <name evidence="2" type="ORF">T4D_11726</name>
</gene>
<dbReference type="AlphaFoldDB" id="A0A0V1FIN0"/>
<keyword evidence="3" id="KW-1185">Reference proteome</keyword>
<dbReference type="Proteomes" id="UP000054995">
    <property type="component" value="Unassembled WGS sequence"/>
</dbReference>
<evidence type="ECO:0000313" key="3">
    <source>
        <dbReference type="Proteomes" id="UP000054995"/>
    </source>
</evidence>
<organism evidence="2 3">
    <name type="scientific">Trichinella pseudospiralis</name>
    <name type="common">Parasitic roundworm</name>
    <dbReference type="NCBI Taxonomy" id="6337"/>
    <lineage>
        <taxon>Eukaryota</taxon>
        <taxon>Metazoa</taxon>
        <taxon>Ecdysozoa</taxon>
        <taxon>Nematoda</taxon>
        <taxon>Enoplea</taxon>
        <taxon>Dorylaimia</taxon>
        <taxon>Trichinellida</taxon>
        <taxon>Trichinellidae</taxon>
        <taxon>Trichinella</taxon>
    </lineage>
</organism>
<evidence type="ECO:0000313" key="2">
    <source>
        <dbReference type="EMBL" id="KRY85882.1"/>
    </source>
</evidence>
<comment type="caution">
    <text evidence="2">The sequence shown here is derived from an EMBL/GenBank/DDBJ whole genome shotgun (WGS) entry which is preliminary data.</text>
</comment>
<feature type="transmembrane region" description="Helical" evidence="1">
    <location>
        <begin position="69"/>
        <end position="92"/>
    </location>
</feature>
<reference evidence="2 3" key="1">
    <citation type="submission" date="2015-01" db="EMBL/GenBank/DDBJ databases">
        <title>Evolution of Trichinella species and genotypes.</title>
        <authorList>
            <person name="Korhonen P.K."/>
            <person name="Edoardo P."/>
            <person name="Giuseppe L.R."/>
            <person name="Gasser R.B."/>
        </authorList>
    </citation>
    <scope>NUCLEOTIDE SEQUENCE [LARGE SCALE GENOMIC DNA]</scope>
    <source>
        <strain evidence="2">ISS470</strain>
    </source>
</reference>
<dbReference type="EMBL" id="JYDT01000081">
    <property type="protein sequence ID" value="KRY85882.1"/>
    <property type="molecule type" value="Genomic_DNA"/>
</dbReference>
<keyword evidence="1" id="KW-0812">Transmembrane</keyword>
<protein>
    <submittedName>
        <fullName evidence="2">Uncharacterized protein</fullName>
    </submittedName>
</protein>